<evidence type="ECO:0000313" key="2">
    <source>
        <dbReference type="Proteomes" id="UP001604043"/>
    </source>
</evidence>
<organism evidence="1 2">
    <name type="scientific">Xanthobacter aminoxidans</name>
    <dbReference type="NCBI Taxonomy" id="186280"/>
    <lineage>
        <taxon>Bacteria</taxon>
        <taxon>Pseudomonadati</taxon>
        <taxon>Pseudomonadota</taxon>
        <taxon>Alphaproteobacteria</taxon>
        <taxon>Hyphomicrobiales</taxon>
        <taxon>Xanthobacteraceae</taxon>
        <taxon>Xanthobacter</taxon>
    </lineage>
</organism>
<comment type="caution">
    <text evidence="1">The sequence shown here is derived from an EMBL/GenBank/DDBJ whole genome shotgun (WGS) entry which is preliminary data.</text>
</comment>
<dbReference type="InterPro" id="IPR009387">
    <property type="entry name" value="HigB-2"/>
</dbReference>
<dbReference type="EMBL" id="JBAFUR010000001">
    <property type="protein sequence ID" value="MFG1250632.1"/>
    <property type="molecule type" value="Genomic_DNA"/>
</dbReference>
<dbReference type="Pfam" id="PF06296">
    <property type="entry name" value="RelE"/>
    <property type="match status" value="1"/>
</dbReference>
<accession>A0ABW6ZA34</accession>
<evidence type="ECO:0000313" key="1">
    <source>
        <dbReference type="EMBL" id="MFG1250632.1"/>
    </source>
</evidence>
<dbReference type="Proteomes" id="UP001604043">
    <property type="component" value="Unassembled WGS sequence"/>
</dbReference>
<dbReference type="RefSeq" id="WP_394006991.1">
    <property type="nucleotide sequence ID" value="NZ_JBAFUR010000001.1"/>
</dbReference>
<reference evidence="1 2" key="1">
    <citation type="submission" date="2024-02" db="EMBL/GenBank/DDBJ databases">
        <title>Expansion and revision of Xanthobacter and proposal of Roseixanthobacter gen. nov.</title>
        <authorList>
            <person name="Soltysiak M.P.M."/>
            <person name="Jalihal A."/>
            <person name="Ory A."/>
            <person name="Chrisophersen C."/>
            <person name="Lee A.D."/>
            <person name="Boulton J."/>
            <person name="Springer M."/>
        </authorList>
    </citation>
    <scope>NUCLEOTIDE SEQUENCE [LARGE SCALE GENOMIC DNA]</scope>
    <source>
        <strain evidence="1 2">CB5</strain>
    </source>
</reference>
<name>A0ABW6ZA34_9HYPH</name>
<keyword evidence="2" id="KW-1185">Reference proteome</keyword>
<sequence>MHSVSQTPAFVKAAEDEGMSEAEVDDLVEHIARNPMAGDEIPGTGGCRKLRWAGKGKGKRGAFRIITFYSGQQIPVYLLTVFAKGDRVNLSQAEKKALASLTKEIVRAYERRVVSVGERA</sequence>
<proteinExistence type="predicted"/>
<gene>
    <name evidence="1" type="ORF">V5F30_00340</name>
</gene>
<protein>
    <submittedName>
        <fullName evidence="1">Type II toxin-antitoxin system RelE/ParE family toxin</fullName>
    </submittedName>
</protein>
<dbReference type="PIRSF" id="PIRSF039032">
    <property type="entry name" value="HigB-2"/>
    <property type="match status" value="1"/>
</dbReference>